<protein>
    <submittedName>
        <fullName evidence="2">Uncharacterized protein</fullName>
    </submittedName>
</protein>
<name>A0AAD5P9S6_9FUNG</name>
<evidence type="ECO:0000313" key="2">
    <source>
        <dbReference type="EMBL" id="KAI9250939.1"/>
    </source>
</evidence>
<reference evidence="2" key="1">
    <citation type="journal article" date="2022" name="IScience">
        <title>Evolution of zygomycete secretomes and the origins of terrestrial fungal ecologies.</title>
        <authorList>
            <person name="Chang Y."/>
            <person name="Wang Y."/>
            <person name="Mondo S."/>
            <person name="Ahrendt S."/>
            <person name="Andreopoulos W."/>
            <person name="Barry K."/>
            <person name="Beard J."/>
            <person name="Benny G.L."/>
            <person name="Blankenship S."/>
            <person name="Bonito G."/>
            <person name="Cuomo C."/>
            <person name="Desiro A."/>
            <person name="Gervers K.A."/>
            <person name="Hundley H."/>
            <person name="Kuo A."/>
            <person name="LaButti K."/>
            <person name="Lang B.F."/>
            <person name="Lipzen A."/>
            <person name="O'Donnell K."/>
            <person name="Pangilinan J."/>
            <person name="Reynolds N."/>
            <person name="Sandor L."/>
            <person name="Smith M.E."/>
            <person name="Tsang A."/>
            <person name="Grigoriev I.V."/>
            <person name="Stajich J.E."/>
            <person name="Spatafora J.W."/>
        </authorList>
    </citation>
    <scope>NUCLEOTIDE SEQUENCE</scope>
    <source>
        <strain evidence="2">RSA 2281</strain>
    </source>
</reference>
<reference evidence="2" key="2">
    <citation type="submission" date="2023-02" db="EMBL/GenBank/DDBJ databases">
        <authorList>
            <consortium name="DOE Joint Genome Institute"/>
            <person name="Mondo S.J."/>
            <person name="Chang Y."/>
            <person name="Wang Y."/>
            <person name="Ahrendt S."/>
            <person name="Andreopoulos W."/>
            <person name="Barry K."/>
            <person name="Beard J."/>
            <person name="Benny G.L."/>
            <person name="Blankenship S."/>
            <person name="Bonito G."/>
            <person name="Cuomo C."/>
            <person name="Desiro A."/>
            <person name="Gervers K.A."/>
            <person name="Hundley H."/>
            <person name="Kuo A."/>
            <person name="LaButti K."/>
            <person name="Lang B.F."/>
            <person name="Lipzen A."/>
            <person name="O'Donnell K."/>
            <person name="Pangilinan J."/>
            <person name="Reynolds N."/>
            <person name="Sandor L."/>
            <person name="Smith M.W."/>
            <person name="Tsang A."/>
            <person name="Grigoriev I.V."/>
            <person name="Stajich J.E."/>
            <person name="Spatafora J.W."/>
        </authorList>
    </citation>
    <scope>NUCLEOTIDE SEQUENCE</scope>
    <source>
        <strain evidence="2">RSA 2281</strain>
    </source>
</reference>
<organism evidence="2 3">
    <name type="scientific">Phascolomyces articulosus</name>
    <dbReference type="NCBI Taxonomy" id="60185"/>
    <lineage>
        <taxon>Eukaryota</taxon>
        <taxon>Fungi</taxon>
        <taxon>Fungi incertae sedis</taxon>
        <taxon>Mucoromycota</taxon>
        <taxon>Mucoromycotina</taxon>
        <taxon>Mucoromycetes</taxon>
        <taxon>Mucorales</taxon>
        <taxon>Lichtheimiaceae</taxon>
        <taxon>Phascolomyces</taxon>
    </lineage>
</organism>
<dbReference type="EMBL" id="JAIXMP010000031">
    <property type="protein sequence ID" value="KAI9250939.1"/>
    <property type="molecule type" value="Genomic_DNA"/>
</dbReference>
<comment type="caution">
    <text evidence="2">The sequence shown here is derived from an EMBL/GenBank/DDBJ whole genome shotgun (WGS) entry which is preliminary data.</text>
</comment>
<feature type="compositionally biased region" description="Low complexity" evidence="1">
    <location>
        <begin position="19"/>
        <end position="46"/>
    </location>
</feature>
<accession>A0AAD5P9S6</accession>
<dbReference type="Proteomes" id="UP001209540">
    <property type="component" value="Unassembled WGS sequence"/>
</dbReference>
<gene>
    <name evidence="2" type="ORF">BDA99DRAFT_541585</name>
</gene>
<evidence type="ECO:0000256" key="1">
    <source>
        <dbReference type="SAM" id="MobiDB-lite"/>
    </source>
</evidence>
<proteinExistence type="predicted"/>
<keyword evidence="3" id="KW-1185">Reference proteome</keyword>
<evidence type="ECO:0000313" key="3">
    <source>
        <dbReference type="Proteomes" id="UP001209540"/>
    </source>
</evidence>
<feature type="region of interest" description="Disordered" evidence="1">
    <location>
        <begin position="16"/>
        <end position="54"/>
    </location>
</feature>
<sequence>MVRGSRFKEHFDCDDVHISPTTTTTATTSISQQQQQSMTTTNNTRSPLRRKNSNRTGVCTLKRNPHVKKRQFSRSPSVVHPMSRSPSFQQKVMSNSTTATNAATVVYRASNTPITATNNNNASVFGKNVSTTSATSPHRPGRTKFLDWCLKQKAKLLHRPHHR</sequence>
<dbReference type="AlphaFoldDB" id="A0AAD5P9S6"/>